<evidence type="ECO:0000313" key="2">
    <source>
        <dbReference type="Proteomes" id="UP000663908"/>
    </source>
</evidence>
<dbReference type="Proteomes" id="UP000663908">
    <property type="component" value="Chromosome"/>
</dbReference>
<evidence type="ECO:0000313" key="1">
    <source>
        <dbReference type="EMBL" id="QTE03157.1"/>
    </source>
</evidence>
<protein>
    <submittedName>
        <fullName evidence="1">Uncharacterized protein</fullName>
    </submittedName>
</protein>
<gene>
    <name evidence="1" type="ORF">S1361_37825</name>
</gene>
<dbReference type="EMBL" id="CP071839">
    <property type="protein sequence ID" value="QTE03157.1"/>
    <property type="molecule type" value="Genomic_DNA"/>
</dbReference>
<accession>A0ABX7U5J8</accession>
<reference evidence="1 2" key="1">
    <citation type="submission" date="2021-03" db="EMBL/GenBank/DDBJ databases">
        <title>Complete genome sequence of Streptomyces cyanogenus S136, producer of anticancer angucycline landomycin A.</title>
        <authorList>
            <person name="Hrab P."/>
            <person name="Ruckert C."/>
            <person name="Busche T."/>
            <person name="Ostash I."/>
            <person name="Kalinowski J."/>
            <person name="Fedorenko V."/>
            <person name="Yushchuk O."/>
            <person name="Ostash B."/>
        </authorList>
    </citation>
    <scope>NUCLEOTIDE SEQUENCE [LARGE SCALE GENOMIC DNA]</scope>
    <source>
        <strain evidence="1 2">S136</strain>
    </source>
</reference>
<name>A0ABX7U5J8_STRCY</name>
<sequence>MGGAHIRVWRGEPGRLTVVISDPGAGKYEEAFAWLRTEYPHDTVELFHHHPGDWIAMAFYAALTVAEDGSVTKTRISGDALAQRLVPSLCATEDPEDNSGGYGGP</sequence>
<organism evidence="1 2">
    <name type="scientific">Streptomyces cyanogenus</name>
    <dbReference type="NCBI Taxonomy" id="80860"/>
    <lineage>
        <taxon>Bacteria</taxon>
        <taxon>Bacillati</taxon>
        <taxon>Actinomycetota</taxon>
        <taxon>Actinomycetes</taxon>
        <taxon>Kitasatosporales</taxon>
        <taxon>Streptomycetaceae</taxon>
        <taxon>Streptomyces</taxon>
    </lineage>
</organism>
<keyword evidence="2" id="KW-1185">Reference proteome</keyword>
<proteinExistence type="predicted"/>